<proteinExistence type="predicted"/>
<evidence type="ECO:0000313" key="1">
    <source>
        <dbReference type="EMBL" id="GKZ24084.1"/>
    </source>
</evidence>
<name>A0A9W5YWQ6_9EURO</name>
<comment type="caution">
    <text evidence="1">The sequence shown here is derived from an EMBL/GenBank/DDBJ whole genome shotgun (WGS) entry which is preliminary data.</text>
</comment>
<gene>
    <name evidence="1" type="ORF">AbraCBS73388_010702</name>
</gene>
<evidence type="ECO:0000313" key="2">
    <source>
        <dbReference type="Proteomes" id="UP001143548"/>
    </source>
</evidence>
<dbReference type="EMBL" id="BROQ01000079">
    <property type="protein sequence ID" value="GKZ24084.1"/>
    <property type="molecule type" value="Genomic_DNA"/>
</dbReference>
<reference evidence="1" key="1">
    <citation type="submission" date="2022-07" db="EMBL/GenBank/DDBJ databases">
        <title>Taxonomy of Aspergillus series Nigri: significant species reduction supported by multi-species coalescent approaches.</title>
        <authorList>
            <person name="Bian C."/>
            <person name="Kusuya Y."/>
            <person name="Sklenar F."/>
            <person name="D'hooge E."/>
            <person name="Yaguchi T."/>
            <person name="Takahashi H."/>
            <person name="Hubka V."/>
        </authorList>
    </citation>
    <scope>NUCLEOTIDE SEQUENCE</scope>
    <source>
        <strain evidence="1">CBS 733.88</strain>
    </source>
</reference>
<dbReference type="AlphaFoldDB" id="A0A9W5YWQ6"/>
<dbReference type="Proteomes" id="UP001143548">
    <property type="component" value="Unassembled WGS sequence"/>
</dbReference>
<sequence length="269" mass="30205">MELAMEKGKTPYFRGNIISLNSTDYFQGWPTSLTCRIVDVHEPFWKACVVTVQVEGPLGTLGGTLHIRMFDRRFTGGMRVRYGCPIWCHAVEAGYRQYGQLPVAPYAQTPTTSADSKEPQNRSISQREVDIQNAMTYYYQAELHAYNTLADLQTGHIPKLLGTATMAWEVTNGMGSTFIGSCPALILVPLNGIPFLSMNYILQHTWHYIFLDIVNIRKILKSRDLHAIDTTPRNIVIVPSHPWGLFKAVLLSLQMNDGPEETGTSTTNH</sequence>
<protein>
    <submittedName>
        <fullName evidence="1">Uncharacterized protein</fullName>
    </submittedName>
</protein>
<accession>A0A9W5YWQ6</accession>
<organism evidence="1 2">
    <name type="scientific">Aspergillus brasiliensis</name>
    <dbReference type="NCBI Taxonomy" id="319629"/>
    <lineage>
        <taxon>Eukaryota</taxon>
        <taxon>Fungi</taxon>
        <taxon>Dikarya</taxon>
        <taxon>Ascomycota</taxon>
        <taxon>Pezizomycotina</taxon>
        <taxon>Eurotiomycetes</taxon>
        <taxon>Eurotiomycetidae</taxon>
        <taxon>Eurotiales</taxon>
        <taxon>Aspergillaceae</taxon>
        <taxon>Aspergillus</taxon>
        <taxon>Aspergillus subgen. Circumdati</taxon>
    </lineage>
</organism>